<feature type="transmembrane region" description="Helical" evidence="10">
    <location>
        <begin position="331"/>
        <end position="351"/>
    </location>
</feature>
<dbReference type="PANTHER" id="PTHR13285">
    <property type="entry name" value="ACYLTRANSFERASE"/>
    <property type="match status" value="1"/>
</dbReference>
<evidence type="ECO:0000256" key="6">
    <source>
        <dbReference type="ARBA" id="ARBA00022989"/>
    </source>
</evidence>
<evidence type="ECO:0000256" key="7">
    <source>
        <dbReference type="ARBA" id="ARBA00023136"/>
    </source>
</evidence>
<dbReference type="PIRSF" id="PIRSF500217">
    <property type="entry name" value="AlgI"/>
    <property type="match status" value="1"/>
</dbReference>
<dbReference type="Proteomes" id="UP001629059">
    <property type="component" value="Unassembled WGS sequence"/>
</dbReference>
<feature type="transmembrane region" description="Helical" evidence="10">
    <location>
        <begin position="74"/>
        <end position="92"/>
    </location>
</feature>
<feature type="transmembrane region" description="Helical" evidence="10">
    <location>
        <begin position="104"/>
        <end position="123"/>
    </location>
</feature>
<sequence length="569" mass="66313">MQFTDFVPQISSWQDVLDWFAYNPKEPLLFNSARFLRMFVVFYGMYLLLRNTFRLRIFYVICFSLYFYQQSSGFYFLLLLFTTSLDYTLSYFLYRETDTFRRKLYVWFSVVVNLSFLFYFKYTNFLIGSYNDLFGGNFDFQDIILPVGISFYTFQSISYTIEIYRKEITPAKSFPDYLFFVSFFPQLVAGPIVRAKDFIPKIYEKLHISKEEVNYGLFLIIGGLIKKAVISDYISINFVDRVFDAPNSYTAFENLMATYGYTLQIYCDFSGYSDMAIGIALLLGFELPPNFRTPYKSSSITEFWRRWHISLSTWLKDFLYISVGGNRKGTFAGFLFPSLFFFGLILWGVTYGPDSNLPFILSLGATLLFILTFVLSKNKEKTMYTNSNLMTTMLLGGLWHGASLRFIIWGALHGMALSVHKIFLEFFPAKKSSEHPLESSRSKKRNQATVGAVIWKLLSVVLTFHFVAFCWIFFRAKDFTTALDVINNIAKVTFEPEKWQTIVLGYKNVFLLMLIGYVWHFLPEGFTQFMKKAFNKTPLVLKAVILGLAYWLVYATVSAGPQPFIYFQF</sequence>
<evidence type="ECO:0000256" key="1">
    <source>
        <dbReference type="ARBA" id="ARBA00004651"/>
    </source>
</evidence>
<proteinExistence type="inferred from homology"/>
<gene>
    <name evidence="11" type="ORF">ABS768_03045</name>
</gene>
<keyword evidence="4 9" id="KW-0808">Transferase</keyword>
<dbReference type="InterPro" id="IPR028362">
    <property type="entry name" value="AlgI"/>
</dbReference>
<evidence type="ECO:0000256" key="10">
    <source>
        <dbReference type="SAM" id="Phobius"/>
    </source>
</evidence>
<protein>
    <submittedName>
        <fullName evidence="11">MBOAT family O-acyltransferase</fullName>
        <ecNumber evidence="11">2.3.-.-</ecNumber>
    </submittedName>
</protein>
<reference evidence="11 12" key="1">
    <citation type="submission" date="2024-06" db="EMBL/GenBank/DDBJ databases">
        <authorList>
            <person name="Kaempfer P."/>
            <person name="Viver T."/>
        </authorList>
    </citation>
    <scope>NUCLEOTIDE SEQUENCE [LARGE SCALE GENOMIC DNA]</scope>
    <source>
        <strain evidence="11 12">ST-75</strain>
    </source>
</reference>
<feature type="transmembrane region" description="Helical" evidence="10">
    <location>
        <begin position="448"/>
        <end position="474"/>
    </location>
</feature>
<feature type="transmembrane region" description="Helical" evidence="10">
    <location>
        <begin position="499"/>
        <end position="519"/>
    </location>
</feature>
<dbReference type="EC" id="2.3.-.-" evidence="11"/>
<comment type="subcellular location">
    <subcellularLocation>
        <location evidence="1">Cell membrane</location>
        <topology evidence="1">Multi-pass membrane protein</topology>
    </subcellularLocation>
</comment>
<keyword evidence="3 9" id="KW-1003">Cell membrane</keyword>
<evidence type="ECO:0000256" key="5">
    <source>
        <dbReference type="ARBA" id="ARBA00022692"/>
    </source>
</evidence>
<comment type="caution">
    <text evidence="11">The sequence shown here is derived from an EMBL/GenBank/DDBJ whole genome shotgun (WGS) entry which is preliminary data.</text>
</comment>
<keyword evidence="7 9" id="KW-0472">Membrane</keyword>
<dbReference type="RefSeq" id="WP_408073507.1">
    <property type="nucleotide sequence ID" value="NZ_JBELQB010000002.1"/>
</dbReference>
<keyword evidence="8 9" id="KW-0012">Acyltransferase</keyword>
<evidence type="ECO:0000313" key="11">
    <source>
        <dbReference type="EMBL" id="MFL9836457.1"/>
    </source>
</evidence>
<evidence type="ECO:0000256" key="3">
    <source>
        <dbReference type="ARBA" id="ARBA00022475"/>
    </source>
</evidence>
<dbReference type="PANTHER" id="PTHR13285:SF23">
    <property type="entry name" value="TEICHOIC ACID D-ALANYLTRANSFERASE"/>
    <property type="match status" value="1"/>
</dbReference>
<dbReference type="InterPro" id="IPR004299">
    <property type="entry name" value="MBOAT_fam"/>
</dbReference>
<evidence type="ECO:0000256" key="2">
    <source>
        <dbReference type="ARBA" id="ARBA00010323"/>
    </source>
</evidence>
<dbReference type="InterPro" id="IPR051085">
    <property type="entry name" value="MB_O-acyltransferase"/>
</dbReference>
<feature type="transmembrane region" description="Helical" evidence="10">
    <location>
        <begin position="357"/>
        <end position="376"/>
    </location>
</feature>
<dbReference type="EMBL" id="JBELQB010000002">
    <property type="protein sequence ID" value="MFL9836457.1"/>
    <property type="molecule type" value="Genomic_DNA"/>
</dbReference>
<keyword evidence="12" id="KW-1185">Reference proteome</keyword>
<evidence type="ECO:0000313" key="12">
    <source>
        <dbReference type="Proteomes" id="UP001629059"/>
    </source>
</evidence>
<dbReference type="GO" id="GO:0016746">
    <property type="term" value="F:acyltransferase activity"/>
    <property type="evidence" value="ECO:0007669"/>
    <property type="project" value="UniProtKB-KW"/>
</dbReference>
<accession>A0ABW8Y9G2</accession>
<keyword evidence="6 10" id="KW-1133">Transmembrane helix</keyword>
<organism evidence="11 12">
    <name type="scientific">Flavobacterium rhizophilum</name>
    <dbReference type="NCBI Taxonomy" id="3163296"/>
    <lineage>
        <taxon>Bacteria</taxon>
        <taxon>Pseudomonadati</taxon>
        <taxon>Bacteroidota</taxon>
        <taxon>Flavobacteriia</taxon>
        <taxon>Flavobacteriales</taxon>
        <taxon>Flavobacteriaceae</taxon>
        <taxon>Flavobacterium</taxon>
    </lineage>
</organism>
<feature type="transmembrane region" description="Helical" evidence="10">
    <location>
        <begin position="539"/>
        <end position="557"/>
    </location>
</feature>
<comment type="similarity">
    <text evidence="2 9">Belongs to the membrane-bound acyltransferase family.</text>
</comment>
<dbReference type="Pfam" id="PF03062">
    <property type="entry name" value="MBOAT"/>
    <property type="match status" value="1"/>
</dbReference>
<evidence type="ECO:0000256" key="8">
    <source>
        <dbReference type="ARBA" id="ARBA00023315"/>
    </source>
</evidence>
<evidence type="ECO:0000256" key="9">
    <source>
        <dbReference type="PIRNR" id="PIRNR016636"/>
    </source>
</evidence>
<keyword evidence="5 10" id="KW-0812">Transmembrane</keyword>
<name>A0ABW8Y9G2_9FLAO</name>
<feature type="transmembrane region" description="Helical" evidence="10">
    <location>
        <begin position="143"/>
        <end position="164"/>
    </location>
</feature>
<evidence type="ECO:0000256" key="4">
    <source>
        <dbReference type="ARBA" id="ARBA00022679"/>
    </source>
</evidence>
<dbReference type="InterPro" id="IPR024194">
    <property type="entry name" value="Ac/AlaTfrase_AlgI/DltB"/>
</dbReference>
<dbReference type="PIRSF" id="PIRSF016636">
    <property type="entry name" value="AlgI_DltB"/>
    <property type="match status" value="1"/>
</dbReference>